<evidence type="ECO:0000256" key="1">
    <source>
        <dbReference type="ARBA" id="ARBA00004273"/>
    </source>
</evidence>
<dbReference type="Proteomes" id="UP000492821">
    <property type="component" value="Unassembled WGS sequence"/>
</dbReference>
<evidence type="ECO:0000256" key="3">
    <source>
        <dbReference type="ARBA" id="ARBA00022946"/>
    </source>
</evidence>
<dbReference type="Pfam" id="PF02046">
    <property type="entry name" value="COX6A"/>
    <property type="match status" value="1"/>
</dbReference>
<dbReference type="GO" id="GO:0005743">
    <property type="term" value="C:mitochondrial inner membrane"/>
    <property type="evidence" value="ECO:0007669"/>
    <property type="project" value="UniProtKB-SubCell"/>
</dbReference>
<dbReference type="InterPro" id="IPR001349">
    <property type="entry name" value="Cyt_c_oxidase_su6a"/>
</dbReference>
<keyword evidence="4" id="KW-0496">Mitochondrion</keyword>
<proteinExistence type="inferred from homology"/>
<evidence type="ECO:0000256" key="5">
    <source>
        <dbReference type="ARBA" id="ARBA00023136"/>
    </source>
</evidence>
<organism evidence="7 8">
    <name type="scientific">Panagrellus redivivus</name>
    <name type="common">Microworm</name>
    <dbReference type="NCBI Taxonomy" id="6233"/>
    <lineage>
        <taxon>Eukaryota</taxon>
        <taxon>Metazoa</taxon>
        <taxon>Ecdysozoa</taxon>
        <taxon>Nematoda</taxon>
        <taxon>Chromadorea</taxon>
        <taxon>Rhabditida</taxon>
        <taxon>Tylenchina</taxon>
        <taxon>Panagrolaimomorpha</taxon>
        <taxon>Panagrolaimoidea</taxon>
        <taxon>Panagrolaimidae</taxon>
        <taxon>Panagrellus</taxon>
    </lineage>
</organism>
<dbReference type="GO" id="GO:0030234">
    <property type="term" value="F:enzyme regulator activity"/>
    <property type="evidence" value="ECO:0007669"/>
    <property type="project" value="TreeGrafter"/>
</dbReference>
<evidence type="ECO:0000313" key="8">
    <source>
        <dbReference type="WBParaSite" id="Pan_g10966.t1"/>
    </source>
</evidence>
<comment type="subcellular location">
    <subcellularLocation>
        <location evidence="1">Mitochondrion inner membrane</location>
    </subcellularLocation>
</comment>
<comment type="similarity">
    <text evidence="6">Belongs to the cytochrome c oxidase subunit 6A family.</text>
</comment>
<keyword evidence="3" id="KW-0809">Transit peptide</keyword>
<evidence type="ECO:0000256" key="2">
    <source>
        <dbReference type="ARBA" id="ARBA00022792"/>
    </source>
</evidence>
<dbReference type="AlphaFoldDB" id="A0A7E4UNS9"/>
<dbReference type="PANTHER" id="PTHR11504:SF0">
    <property type="entry name" value="CYTOCHROME C OXIDASE SUBUNIT"/>
    <property type="match status" value="1"/>
</dbReference>
<evidence type="ECO:0000313" key="7">
    <source>
        <dbReference type="Proteomes" id="UP000492821"/>
    </source>
</evidence>
<dbReference type="GO" id="GO:0006123">
    <property type="term" value="P:mitochondrial electron transport, cytochrome c to oxygen"/>
    <property type="evidence" value="ECO:0007669"/>
    <property type="project" value="TreeGrafter"/>
</dbReference>
<keyword evidence="2" id="KW-0999">Mitochondrion inner membrane</keyword>
<accession>A0A7E4UNS9</accession>
<dbReference type="WBParaSite" id="Pan_g10966.t1">
    <property type="protein sequence ID" value="Pan_g10966.t1"/>
    <property type="gene ID" value="Pan_g10966"/>
</dbReference>
<reference evidence="8" key="2">
    <citation type="submission" date="2020-10" db="UniProtKB">
        <authorList>
            <consortium name="WormBaseParasite"/>
        </authorList>
    </citation>
    <scope>IDENTIFICATION</scope>
</reference>
<dbReference type="SUPFAM" id="SSF81411">
    <property type="entry name" value="Mitochondrial cytochrome c oxidase subunit VIa"/>
    <property type="match status" value="1"/>
</dbReference>
<evidence type="ECO:0000256" key="6">
    <source>
        <dbReference type="RuleBase" id="RU004396"/>
    </source>
</evidence>
<reference evidence="7" key="1">
    <citation type="journal article" date="2013" name="Genetics">
        <title>The draft genome and transcriptome of Panagrellus redivivus are shaped by the harsh demands of a free-living lifestyle.</title>
        <authorList>
            <person name="Srinivasan J."/>
            <person name="Dillman A.R."/>
            <person name="Macchietto M.G."/>
            <person name="Heikkinen L."/>
            <person name="Lakso M."/>
            <person name="Fracchia K.M."/>
            <person name="Antoshechkin I."/>
            <person name="Mortazavi A."/>
            <person name="Wong G."/>
            <person name="Sternberg P.W."/>
        </authorList>
    </citation>
    <scope>NUCLEOTIDE SEQUENCE [LARGE SCALE GENOMIC DNA]</scope>
    <source>
        <strain evidence="7">MT8872</strain>
    </source>
</reference>
<dbReference type="InterPro" id="IPR036418">
    <property type="entry name" value="Cyt_c_oxidase_su6a_sf"/>
</dbReference>
<protein>
    <submittedName>
        <fullName evidence="8">Cytochrome c oxidase subunit</fullName>
    </submittedName>
</protein>
<dbReference type="Gene3D" id="4.10.95.10">
    <property type="entry name" value="Cytochrome c oxidase, subunit VIa"/>
    <property type="match status" value="1"/>
</dbReference>
<keyword evidence="7" id="KW-1185">Reference proteome</keyword>
<evidence type="ECO:0000256" key="4">
    <source>
        <dbReference type="ARBA" id="ARBA00023128"/>
    </source>
</evidence>
<dbReference type="PANTHER" id="PTHR11504">
    <property type="entry name" value="CYTOCHROME C OXIDASE POLYPEPTIDE VIA"/>
    <property type="match status" value="1"/>
</dbReference>
<name>A0A7E4UNS9_PANRE</name>
<keyword evidence="5" id="KW-0472">Membrane</keyword>
<sequence>MASMLPRLVLRPVQRTAVQTSRNSSGSFYGQHEFDNFKSTLAGGLKPAEATTNTWKKIFFISSIPCLLLAVYAAKSDHDKHHSKPRPEFVEYEYLNVRNKPFPWGNKSLFHNPTENYVPGVGYEKEREHH</sequence>